<accession>A0A0S4JC87</accession>
<feature type="signal peptide" evidence="3">
    <location>
        <begin position="1"/>
        <end position="35"/>
    </location>
</feature>
<evidence type="ECO:0000313" key="5">
    <source>
        <dbReference type="Proteomes" id="UP000051952"/>
    </source>
</evidence>
<feature type="chain" id="PRO_5006622312" evidence="3">
    <location>
        <begin position="36"/>
        <end position="1361"/>
    </location>
</feature>
<protein>
    <submittedName>
        <fullName evidence="4">Membrane-associated protein, putative</fullName>
    </submittedName>
</protein>
<feature type="region of interest" description="Disordered" evidence="1">
    <location>
        <begin position="1103"/>
        <end position="1123"/>
    </location>
</feature>
<name>A0A0S4JC87_BODSA</name>
<feature type="compositionally biased region" description="Low complexity" evidence="1">
    <location>
        <begin position="1110"/>
        <end position="1123"/>
    </location>
</feature>
<gene>
    <name evidence="4" type="ORF">BSAL_12095</name>
</gene>
<keyword evidence="2" id="KW-0472">Membrane</keyword>
<evidence type="ECO:0000256" key="1">
    <source>
        <dbReference type="SAM" id="MobiDB-lite"/>
    </source>
</evidence>
<dbReference type="Proteomes" id="UP000051952">
    <property type="component" value="Unassembled WGS sequence"/>
</dbReference>
<feature type="transmembrane region" description="Helical" evidence="2">
    <location>
        <begin position="1282"/>
        <end position="1304"/>
    </location>
</feature>
<keyword evidence="2" id="KW-1133">Transmembrane helix</keyword>
<dbReference type="EMBL" id="CYKH01001592">
    <property type="protein sequence ID" value="CUG87804.1"/>
    <property type="molecule type" value="Genomic_DNA"/>
</dbReference>
<keyword evidence="3" id="KW-0732">Signal</keyword>
<feature type="region of interest" description="Disordered" evidence="1">
    <location>
        <begin position="1314"/>
        <end position="1361"/>
    </location>
</feature>
<evidence type="ECO:0000313" key="4">
    <source>
        <dbReference type="EMBL" id="CUG87804.1"/>
    </source>
</evidence>
<evidence type="ECO:0000256" key="2">
    <source>
        <dbReference type="SAM" id="Phobius"/>
    </source>
</evidence>
<sequence length="1361" mass="144733">MALESNTTMQRSSGGVRSATWLLTLLLVTVHAASALAPTLPVDATIRRPITELPSAAPLLTTYWAVSASSSGLIASARYHGGTSLVNRSSSEFFFPTASNRTITSIVASKKDASMFAAIAVDVVYFFSSTQQSCQNIGSYTVLNQTFAMIYPTSFAVPLVVQDVLYIGTAKITGLSSDNAGVYALNLTSASLWWSFMMPSPSLPSSVQYANYQHFYDSTLRGVGALMLQTSNDGSSGTTTYFVSLAGVDLQAQIVSVDSPGYQLLVINSTAVMQGSFSLIFYLVPVFSTGTPIVANQTGKLGFSSDLSCALFQVITAPFYLYNGYVYASCISQFFVVNAYSLAFTFATPLTSATYAYGVAFTDTTDTVNRLFLGTAAGSVYRVSMTSVATLTLIYTDPDIALWNGASGEVGVQYLQGYYPVVSSAQLVPSKATPMLLVGTRVLDITSTVRAINPLPSSSVITWQIVLPNFRLTLAPAFDGLHCALASGTSSTGSSGDAPSIPLQLHSAYELIMSSNTTAASIVAPSPVFFEWPLPSPTPLGVAFDYEGQLTFIAAGDGLYQTTGGYTPSATRVCTATATSTFLITQPTWVYERLTSYKNVTYDVTTFFINTTNVTMHNSTSNTNYTVLVNVTMNTTTLQWRLDPQVNATKSLCYVDQQSRISCYNATTKSCGAINAVPLCDGSSSLIANKLIPVGGIGSGVVAFFCTGASATVGVNVLDVRSGVIKSFGSKTTSGLMGVVDDAEGAIYVPEELSGAAASAEPATKRYMIRKYWVNATTGASPVWSASSNVSIISNLAVDPVTNSSTTTFPRAVRVIGTVLPSNGIRGYQLASFAVSTGVSTSGASALLPVVQFDGAVESWLALSTRWVNVTTASSTSPLQIFAYVITNSFFAIVNVTGTGRTVPVVLWAPTTSFGTNIGLLNVRQATPIMDHNLGVAAVMGPLGVSAFSMRNGTFLWQSSFNTSYPSPPSTTNMLLTQINSTVVFSTQSGIAAVDMLTGTRTFDLSYQTIATAVGFNGTSARCAAVCGISTGLIADYTKNYFVAVVYTSEGLFGAPFYVQPNLTSQAMPLVNSSSGAFRPLNWRTETKTPIVSHTISWSSTQSASDVKSQSRTPSEESSLSGSDLLTLSVNPLASRTHKHTHSAVLTLSRTRSFSLSAQVSVSLSKPKKIPTRTRTTNSISMTHMNSFTSGMTITRRISATKQSPSLSVDDTSTKTNIQTRTRTELITVTMPQVSWTPNLTRTKSLGFTETPIYIPPPTPPPTPMPTPVPPNLAAPPEEANYAFVVGPSVAFVVIAVAVALAVIAKKKRSAKKAEEARFRLERGDVPEEMNHNEEMSDRGRGRGDDDYEPPVLSEDLDARE</sequence>
<organism evidence="4 5">
    <name type="scientific">Bodo saltans</name>
    <name type="common">Flagellated protozoan</name>
    <dbReference type="NCBI Taxonomy" id="75058"/>
    <lineage>
        <taxon>Eukaryota</taxon>
        <taxon>Discoba</taxon>
        <taxon>Euglenozoa</taxon>
        <taxon>Kinetoplastea</taxon>
        <taxon>Metakinetoplastina</taxon>
        <taxon>Eubodonida</taxon>
        <taxon>Bodonidae</taxon>
        <taxon>Bodo</taxon>
    </lineage>
</organism>
<keyword evidence="5" id="KW-1185">Reference proteome</keyword>
<evidence type="ECO:0000256" key="3">
    <source>
        <dbReference type="SAM" id="SignalP"/>
    </source>
</evidence>
<feature type="compositionally biased region" description="Basic and acidic residues" evidence="1">
    <location>
        <begin position="1314"/>
        <end position="1345"/>
    </location>
</feature>
<dbReference type="VEuPathDB" id="TriTrypDB:BSAL_12095"/>
<proteinExistence type="predicted"/>
<reference evidence="5" key="1">
    <citation type="submission" date="2015-09" db="EMBL/GenBank/DDBJ databases">
        <authorList>
            <consortium name="Pathogen Informatics"/>
        </authorList>
    </citation>
    <scope>NUCLEOTIDE SEQUENCE [LARGE SCALE GENOMIC DNA]</scope>
    <source>
        <strain evidence="5">Lake Konstanz</strain>
    </source>
</reference>
<keyword evidence="2" id="KW-0812">Transmembrane</keyword>